<comment type="caution">
    <text evidence="1">The sequence shown here is derived from an EMBL/GenBank/DDBJ whole genome shotgun (WGS) entry which is preliminary data.</text>
</comment>
<sequence length="139" mass="15608">MRKFQYILPAIGLLMAQAAYSEPNLASYYTFIGREDFYNSSGAPLMDVGAVVQQDRANFHRFGIRHQGDEADPYFQNPEMRAKIPALVRAGGVDRYLKIQLGQGWEGYSQTWLIQICGTPGRITHLRIDPADGDGYSDC</sequence>
<reference evidence="1" key="1">
    <citation type="journal article" date="2015" name="Nature">
        <title>Complex archaea that bridge the gap between prokaryotes and eukaryotes.</title>
        <authorList>
            <person name="Spang A."/>
            <person name="Saw J.H."/>
            <person name="Jorgensen S.L."/>
            <person name="Zaremba-Niedzwiedzka K."/>
            <person name="Martijn J."/>
            <person name="Lind A.E."/>
            <person name="van Eijk R."/>
            <person name="Schleper C."/>
            <person name="Guy L."/>
            <person name="Ettema T.J."/>
        </authorList>
    </citation>
    <scope>NUCLEOTIDE SEQUENCE</scope>
</reference>
<dbReference type="AlphaFoldDB" id="A0A0F9W8G2"/>
<evidence type="ECO:0000313" key="1">
    <source>
        <dbReference type="EMBL" id="KKO08593.1"/>
    </source>
</evidence>
<accession>A0A0F9W8G2</accession>
<gene>
    <name evidence="1" type="ORF">LCGC14_0045330</name>
</gene>
<protein>
    <submittedName>
        <fullName evidence="1">Uncharacterized protein</fullName>
    </submittedName>
</protein>
<proteinExistence type="predicted"/>
<dbReference type="EMBL" id="LAZR01000009">
    <property type="protein sequence ID" value="KKO08593.1"/>
    <property type="molecule type" value="Genomic_DNA"/>
</dbReference>
<name>A0A0F9W8G2_9ZZZZ</name>
<organism evidence="1">
    <name type="scientific">marine sediment metagenome</name>
    <dbReference type="NCBI Taxonomy" id="412755"/>
    <lineage>
        <taxon>unclassified sequences</taxon>
        <taxon>metagenomes</taxon>
        <taxon>ecological metagenomes</taxon>
    </lineage>
</organism>